<feature type="domain" description="Heterokaryon incompatibility" evidence="1">
    <location>
        <begin position="176"/>
        <end position="214"/>
    </location>
</feature>
<organism evidence="2 3">
    <name type="scientific">Botryobasidium botryosum (strain FD-172 SS1)</name>
    <dbReference type="NCBI Taxonomy" id="930990"/>
    <lineage>
        <taxon>Eukaryota</taxon>
        <taxon>Fungi</taxon>
        <taxon>Dikarya</taxon>
        <taxon>Basidiomycota</taxon>
        <taxon>Agaricomycotina</taxon>
        <taxon>Agaricomycetes</taxon>
        <taxon>Cantharellales</taxon>
        <taxon>Botryobasidiaceae</taxon>
        <taxon>Botryobasidium</taxon>
    </lineage>
</organism>
<dbReference type="EMBL" id="KL198040">
    <property type="protein sequence ID" value="KDQ13995.1"/>
    <property type="molecule type" value="Genomic_DNA"/>
</dbReference>
<dbReference type="HOGENOM" id="CLU_020536_0_0_1"/>
<dbReference type="InParanoid" id="A0A067MH05"/>
<dbReference type="OrthoDB" id="5122891at2759"/>
<dbReference type="STRING" id="930990.A0A067MH05"/>
<dbReference type="Proteomes" id="UP000027195">
    <property type="component" value="Unassembled WGS sequence"/>
</dbReference>
<evidence type="ECO:0000259" key="1">
    <source>
        <dbReference type="Pfam" id="PF06985"/>
    </source>
</evidence>
<name>A0A067MH05_BOTB1</name>
<evidence type="ECO:0000313" key="3">
    <source>
        <dbReference type="Proteomes" id="UP000027195"/>
    </source>
</evidence>
<dbReference type="InterPro" id="IPR010730">
    <property type="entry name" value="HET"/>
</dbReference>
<gene>
    <name evidence="2" type="ORF">BOTBODRAFT_145884</name>
</gene>
<protein>
    <recommendedName>
        <fullName evidence="1">Heterokaryon incompatibility domain-containing protein</fullName>
    </recommendedName>
</protein>
<keyword evidence="3" id="KW-1185">Reference proteome</keyword>
<accession>A0A067MH05</accession>
<dbReference type="PANTHER" id="PTHR24148:SF64">
    <property type="entry name" value="HETEROKARYON INCOMPATIBILITY DOMAIN-CONTAINING PROTEIN"/>
    <property type="match status" value="1"/>
</dbReference>
<proteinExistence type="predicted"/>
<dbReference type="Pfam" id="PF06985">
    <property type="entry name" value="HET"/>
    <property type="match status" value="1"/>
</dbReference>
<reference evidence="3" key="1">
    <citation type="journal article" date="2014" name="Proc. Natl. Acad. Sci. U.S.A.">
        <title>Extensive sampling of basidiomycete genomes demonstrates inadequacy of the white-rot/brown-rot paradigm for wood decay fungi.</title>
        <authorList>
            <person name="Riley R."/>
            <person name="Salamov A.A."/>
            <person name="Brown D.W."/>
            <person name="Nagy L.G."/>
            <person name="Floudas D."/>
            <person name="Held B.W."/>
            <person name="Levasseur A."/>
            <person name="Lombard V."/>
            <person name="Morin E."/>
            <person name="Otillar R."/>
            <person name="Lindquist E.A."/>
            <person name="Sun H."/>
            <person name="LaButti K.M."/>
            <person name="Schmutz J."/>
            <person name="Jabbour D."/>
            <person name="Luo H."/>
            <person name="Baker S.E."/>
            <person name="Pisabarro A.G."/>
            <person name="Walton J.D."/>
            <person name="Blanchette R.A."/>
            <person name="Henrissat B."/>
            <person name="Martin F."/>
            <person name="Cullen D."/>
            <person name="Hibbett D.S."/>
            <person name="Grigoriev I.V."/>
        </authorList>
    </citation>
    <scope>NUCLEOTIDE SEQUENCE [LARGE SCALE GENOMIC DNA]</scope>
    <source>
        <strain evidence="3">FD-172 SS1</strain>
    </source>
</reference>
<dbReference type="AlphaFoldDB" id="A0A067MH05"/>
<sequence length="647" mass="73096">MDIFRWIASVAYAAQASANGRRIARNHVLHEPRRGPLGDTSSLPVPWTRIFSCPLNELAGKCLDITPFATPCRFRLLSLENLRLYGDFEIFEFPGLLEANPLGLCFTTVSYVWKGLPLDGNALSQRATSLGDFAVVGAEDADPISISLIKDVAWADSVIRSKDPPSRMTTFDGNPLNNSLVWLDQLCIMQTSPEDKAWQIRQMHNVYRLSHCLVLPGGLTRLASPEDATTWMSRAWTLQEVLAPDQSASAVLCQTNDEILAHYRSQGDQLHSARCEQLDEDKFIAIIPLLLFLKGGRSLEYYGCSAYAFEELLGARTLISSPNTIKASRDRYVWRSIWCRTSSRPVDMVLSIMQCFYASLDPTKFGKTERVKATIALEQEVSRNRRYRDERQIAPWIREPLLFFLPPAPELSIFPQFPETKVDGRSAMIRMPDGSLLPVAEAMLSNEDASAFRDVEQEHYSSRYTEEEWMDYDGYFWFIAGSVYMLAEAEGSEEGCLRAGDGSQWLLAGTLPDAGYRNLHTEEPVVYETPPEILGIEDRAYKAYLRRLDDIEGDVLAVFSFSTLDKQKGAYMLLRKHGPRRYHRFSYLVVDSDGKVDDPLGVRENSHVRQHVKIGVGPFPGYAATYEVDWNQVTSRTRKASWGCSIQ</sequence>
<dbReference type="InterPro" id="IPR052895">
    <property type="entry name" value="HetReg/Transcr_Mod"/>
</dbReference>
<dbReference type="PANTHER" id="PTHR24148">
    <property type="entry name" value="ANKYRIN REPEAT DOMAIN-CONTAINING PROTEIN 39 HOMOLOG-RELATED"/>
    <property type="match status" value="1"/>
</dbReference>
<evidence type="ECO:0000313" key="2">
    <source>
        <dbReference type="EMBL" id="KDQ13995.1"/>
    </source>
</evidence>